<gene>
    <name evidence="2" type="ORF">F2Q68_00024880</name>
</gene>
<sequence>MLEDALHRSNLFIELEEEKEAMAKKYAITRMVATKEKPKEESQTTEISLEQMVPSRRFNKTVKEPGPTITEGMTAAERRQKESRSARSESEAEARLAWVDDRISRIELCSYTCLGPTLQGINRAESCPPPKEETLSVNGLKNPDPTAKPRPDSHGSAIG</sequence>
<dbReference type="EMBL" id="QGKW02001911">
    <property type="protein sequence ID" value="KAF2569143.1"/>
    <property type="molecule type" value="Genomic_DNA"/>
</dbReference>
<evidence type="ECO:0000313" key="3">
    <source>
        <dbReference type="Proteomes" id="UP000712281"/>
    </source>
</evidence>
<evidence type="ECO:0000313" key="2">
    <source>
        <dbReference type="EMBL" id="KAF2569143.1"/>
    </source>
</evidence>
<organism evidence="2 3">
    <name type="scientific">Brassica cretica</name>
    <name type="common">Mustard</name>
    <dbReference type="NCBI Taxonomy" id="69181"/>
    <lineage>
        <taxon>Eukaryota</taxon>
        <taxon>Viridiplantae</taxon>
        <taxon>Streptophyta</taxon>
        <taxon>Embryophyta</taxon>
        <taxon>Tracheophyta</taxon>
        <taxon>Spermatophyta</taxon>
        <taxon>Magnoliopsida</taxon>
        <taxon>eudicotyledons</taxon>
        <taxon>Gunneridae</taxon>
        <taxon>Pentapetalae</taxon>
        <taxon>rosids</taxon>
        <taxon>malvids</taxon>
        <taxon>Brassicales</taxon>
        <taxon>Brassicaceae</taxon>
        <taxon>Brassiceae</taxon>
        <taxon>Brassica</taxon>
    </lineage>
</organism>
<feature type="region of interest" description="Disordered" evidence="1">
    <location>
        <begin position="36"/>
        <end position="94"/>
    </location>
</feature>
<feature type="region of interest" description="Disordered" evidence="1">
    <location>
        <begin position="123"/>
        <end position="159"/>
    </location>
</feature>
<proteinExistence type="predicted"/>
<protein>
    <submittedName>
        <fullName evidence="2">Uncharacterized protein</fullName>
    </submittedName>
</protein>
<dbReference type="Proteomes" id="UP000712281">
    <property type="component" value="Unassembled WGS sequence"/>
</dbReference>
<reference evidence="2" key="1">
    <citation type="submission" date="2019-12" db="EMBL/GenBank/DDBJ databases">
        <title>Genome sequencing and annotation of Brassica cretica.</title>
        <authorList>
            <person name="Studholme D.J."/>
            <person name="Sarris P.F."/>
        </authorList>
    </citation>
    <scope>NUCLEOTIDE SEQUENCE</scope>
    <source>
        <strain evidence="2">PFS-001/15</strain>
        <tissue evidence="2">Leaf</tissue>
    </source>
</reference>
<feature type="compositionally biased region" description="Basic and acidic residues" evidence="1">
    <location>
        <begin position="76"/>
        <end position="94"/>
    </location>
</feature>
<dbReference type="AlphaFoldDB" id="A0A8S9IIH2"/>
<comment type="caution">
    <text evidence="2">The sequence shown here is derived from an EMBL/GenBank/DDBJ whole genome shotgun (WGS) entry which is preliminary data.</text>
</comment>
<accession>A0A8S9IIH2</accession>
<evidence type="ECO:0000256" key="1">
    <source>
        <dbReference type="SAM" id="MobiDB-lite"/>
    </source>
</evidence>
<name>A0A8S9IIH2_BRACR</name>